<evidence type="ECO:0000313" key="5">
    <source>
        <dbReference type="Proteomes" id="UP001138681"/>
    </source>
</evidence>
<dbReference type="Pfam" id="PF13354">
    <property type="entry name" value="Beta-lactamase2"/>
    <property type="match status" value="1"/>
</dbReference>
<dbReference type="Proteomes" id="UP001138681">
    <property type="component" value="Unassembled WGS sequence"/>
</dbReference>
<gene>
    <name evidence="4" type="ORF">KCG46_10395</name>
</gene>
<dbReference type="GO" id="GO:0030655">
    <property type="term" value="P:beta-lactam antibiotic catabolic process"/>
    <property type="evidence" value="ECO:0007669"/>
    <property type="project" value="InterPro"/>
</dbReference>
<evidence type="ECO:0000259" key="3">
    <source>
        <dbReference type="Pfam" id="PF13354"/>
    </source>
</evidence>
<reference evidence="4" key="1">
    <citation type="submission" date="2021-04" db="EMBL/GenBank/DDBJ databases">
        <authorList>
            <person name="Pira H."/>
            <person name="Risdian C."/>
            <person name="Wink J."/>
        </authorList>
    </citation>
    <scope>NUCLEOTIDE SEQUENCE</scope>
    <source>
        <strain evidence="4">WH158</strain>
    </source>
</reference>
<dbReference type="PANTHER" id="PTHR35333:SF5">
    <property type="entry name" value="CONSERVED LIPOPROTEIN LPQF-RELATED"/>
    <property type="match status" value="1"/>
</dbReference>
<evidence type="ECO:0000256" key="2">
    <source>
        <dbReference type="SAM" id="SignalP"/>
    </source>
</evidence>
<dbReference type="GO" id="GO:0046677">
    <property type="term" value="P:response to antibiotic"/>
    <property type="evidence" value="ECO:0007669"/>
    <property type="project" value="InterPro"/>
</dbReference>
<accession>A0A9X1JLE3</accession>
<protein>
    <submittedName>
        <fullName evidence="4">Serine hydrolase</fullName>
    </submittedName>
</protein>
<feature type="chain" id="PRO_5040801024" evidence="2">
    <location>
        <begin position="28"/>
        <end position="439"/>
    </location>
</feature>
<evidence type="ECO:0000256" key="1">
    <source>
        <dbReference type="ARBA" id="ARBA00001526"/>
    </source>
</evidence>
<evidence type="ECO:0000313" key="4">
    <source>
        <dbReference type="EMBL" id="MBV7259976.1"/>
    </source>
</evidence>
<keyword evidence="5" id="KW-1185">Reference proteome</keyword>
<dbReference type="InterPro" id="IPR045155">
    <property type="entry name" value="Beta-lactam_cat"/>
</dbReference>
<dbReference type="GO" id="GO:0008800">
    <property type="term" value="F:beta-lactamase activity"/>
    <property type="evidence" value="ECO:0007669"/>
    <property type="project" value="UniProtKB-EC"/>
</dbReference>
<dbReference type="InterPro" id="IPR000871">
    <property type="entry name" value="Beta-lactam_class-A"/>
</dbReference>
<proteinExistence type="predicted"/>
<dbReference type="PANTHER" id="PTHR35333">
    <property type="entry name" value="BETA-LACTAMASE"/>
    <property type="match status" value="1"/>
</dbReference>
<feature type="signal peptide" evidence="2">
    <location>
        <begin position="1"/>
        <end position="27"/>
    </location>
</feature>
<organism evidence="4 5">
    <name type="scientific">Erythrobacter crassostreae</name>
    <dbReference type="NCBI Taxonomy" id="2828328"/>
    <lineage>
        <taxon>Bacteria</taxon>
        <taxon>Pseudomonadati</taxon>
        <taxon>Pseudomonadota</taxon>
        <taxon>Alphaproteobacteria</taxon>
        <taxon>Sphingomonadales</taxon>
        <taxon>Erythrobacteraceae</taxon>
        <taxon>Erythrobacter/Porphyrobacter group</taxon>
        <taxon>Erythrobacter</taxon>
    </lineage>
</organism>
<dbReference type="RefSeq" id="WP_218405149.1">
    <property type="nucleotide sequence ID" value="NZ_JAGSPC010000001.1"/>
</dbReference>
<dbReference type="EMBL" id="JAGSPC010000001">
    <property type="protein sequence ID" value="MBV7259976.1"/>
    <property type="molecule type" value="Genomic_DNA"/>
</dbReference>
<name>A0A9X1JLE3_9SPHN</name>
<feature type="domain" description="Beta-lactamase class A catalytic" evidence="3">
    <location>
        <begin position="169"/>
        <end position="317"/>
    </location>
</feature>
<keyword evidence="4" id="KW-0378">Hydrolase</keyword>
<sequence length="439" mass="47308">MTPLKKALAAATLVTAPLALPISHAAAQDAPSSEAEPVAPIQMRSEQVVALVNGELDVPLEEVFTEGFLQAVPPAQLTGLSAQLTSQFGRALEVETLEPDTGTRSALAIRMERAVGRGGIAIDPQDGNRINELLFRSFDPLNDSAEKIINELNALPGNVGAYFGPLDGTNPAISINPDEQFAIGSTFKIYVLAALNRRITSGKEAWDSTTDLSITRRSFPSGMMQDWPDPAPVTLQTLATMMISISDNTATDTLMRHVGVDAVIDEMIASGHSTPAKNVPFLTTREMFALKAAGDETLTQYRAASVSDKAEILHRLNDSDLDVNRIQSTFSGGPVALDVEWFASPNDLRKLYIHMLDQGSGVPLKIMSVNPSMADNGWQNWASAHYKGGSEPGVLNLTWLLYTKAGLPYVLTLSWNDADANLDETALELIAQRIMALPL</sequence>
<comment type="caution">
    <text evidence="4">The sequence shown here is derived from an EMBL/GenBank/DDBJ whole genome shotgun (WGS) entry which is preliminary data.</text>
</comment>
<keyword evidence="2" id="KW-0732">Signal</keyword>
<comment type="catalytic activity">
    <reaction evidence="1">
        <text>a beta-lactam + H2O = a substituted beta-amino acid</text>
        <dbReference type="Rhea" id="RHEA:20401"/>
        <dbReference type="ChEBI" id="CHEBI:15377"/>
        <dbReference type="ChEBI" id="CHEBI:35627"/>
        <dbReference type="ChEBI" id="CHEBI:140347"/>
        <dbReference type="EC" id="3.5.2.6"/>
    </reaction>
</comment>
<dbReference type="AlphaFoldDB" id="A0A9X1JLE3"/>